<dbReference type="Proteomes" id="UP001295444">
    <property type="component" value="Chromosome 10"/>
</dbReference>
<reference evidence="1" key="1">
    <citation type="submission" date="2022-03" db="EMBL/GenBank/DDBJ databases">
        <authorList>
            <person name="Alioto T."/>
            <person name="Alioto T."/>
            <person name="Gomez Garrido J."/>
        </authorList>
    </citation>
    <scope>NUCLEOTIDE SEQUENCE</scope>
</reference>
<organism evidence="1 2">
    <name type="scientific">Pelobates cultripes</name>
    <name type="common">Western spadefoot toad</name>
    <dbReference type="NCBI Taxonomy" id="61616"/>
    <lineage>
        <taxon>Eukaryota</taxon>
        <taxon>Metazoa</taxon>
        <taxon>Chordata</taxon>
        <taxon>Craniata</taxon>
        <taxon>Vertebrata</taxon>
        <taxon>Euteleostomi</taxon>
        <taxon>Amphibia</taxon>
        <taxon>Batrachia</taxon>
        <taxon>Anura</taxon>
        <taxon>Pelobatoidea</taxon>
        <taxon>Pelobatidae</taxon>
        <taxon>Pelobates</taxon>
    </lineage>
</organism>
<name>A0AAD1T4Y0_PELCU</name>
<protein>
    <submittedName>
        <fullName evidence="1">Uncharacterized protein</fullName>
    </submittedName>
</protein>
<gene>
    <name evidence="1" type="ORF">PECUL_23A032986</name>
</gene>
<sequence length="89" mass="10237">MADQINLFGPKAAHFDPAALTDSQDGRAFSEDHNPASKKVLWCRQLTTTYLQEAMDLLSSKLIVTWSYHMELFRKCGAYEYFQALPHRL</sequence>
<proteinExistence type="predicted"/>
<accession>A0AAD1T4Y0</accession>
<keyword evidence="2" id="KW-1185">Reference proteome</keyword>
<evidence type="ECO:0000313" key="2">
    <source>
        <dbReference type="Proteomes" id="UP001295444"/>
    </source>
</evidence>
<dbReference type="EMBL" id="OW240921">
    <property type="protein sequence ID" value="CAH2318698.1"/>
    <property type="molecule type" value="Genomic_DNA"/>
</dbReference>
<evidence type="ECO:0000313" key="1">
    <source>
        <dbReference type="EMBL" id="CAH2318698.1"/>
    </source>
</evidence>
<dbReference type="AlphaFoldDB" id="A0AAD1T4Y0"/>